<feature type="transmembrane region" description="Helical" evidence="7">
    <location>
        <begin position="225"/>
        <end position="248"/>
    </location>
</feature>
<evidence type="ECO:0000259" key="8">
    <source>
        <dbReference type="Pfam" id="PF00535"/>
    </source>
</evidence>
<dbReference type="GO" id="GO:0005886">
    <property type="term" value="C:plasma membrane"/>
    <property type="evidence" value="ECO:0007669"/>
    <property type="project" value="TreeGrafter"/>
</dbReference>
<dbReference type="AlphaFoldDB" id="A0A212KDC9"/>
<dbReference type="Pfam" id="PF00535">
    <property type="entry name" value="Glycos_transf_2"/>
    <property type="match status" value="1"/>
</dbReference>
<feature type="domain" description="Glycosyltransferase 2-like" evidence="8">
    <location>
        <begin position="4"/>
        <end position="167"/>
    </location>
</feature>
<dbReference type="Gene3D" id="3.90.550.10">
    <property type="entry name" value="Spore Coat Polysaccharide Biosynthesis Protein SpsA, Chain A"/>
    <property type="match status" value="1"/>
</dbReference>
<accession>A0A212KDC9</accession>
<evidence type="ECO:0000256" key="3">
    <source>
        <dbReference type="ARBA" id="ARBA00022679"/>
    </source>
</evidence>
<keyword evidence="4 7" id="KW-0812">Transmembrane</keyword>
<organism evidence="9">
    <name type="scientific">uncultured delta proteobacterium</name>
    <dbReference type="NCBI Taxonomy" id="34034"/>
    <lineage>
        <taxon>Bacteria</taxon>
        <taxon>Deltaproteobacteria</taxon>
        <taxon>environmental samples</taxon>
    </lineage>
</organism>
<protein>
    <submittedName>
        <fullName evidence="9">Putative glycosyltransferases</fullName>
        <ecNumber evidence="9">2.4.-.-</ecNumber>
    </submittedName>
</protein>
<comment type="subcellular location">
    <subcellularLocation>
        <location evidence="1">Membrane</location>
        <topology evidence="1">Multi-pass membrane protein</topology>
    </subcellularLocation>
</comment>
<dbReference type="SUPFAM" id="SSF53448">
    <property type="entry name" value="Nucleotide-diphospho-sugar transferases"/>
    <property type="match status" value="1"/>
</dbReference>
<name>A0A212KDC9_9DELT</name>
<dbReference type="PANTHER" id="PTHR48090:SF1">
    <property type="entry name" value="PROPHAGE BACTOPRENOL GLUCOSYL TRANSFERASE HOMOLOG"/>
    <property type="match status" value="1"/>
</dbReference>
<keyword evidence="5 7" id="KW-1133">Transmembrane helix</keyword>
<dbReference type="GO" id="GO:0016757">
    <property type="term" value="F:glycosyltransferase activity"/>
    <property type="evidence" value="ECO:0007669"/>
    <property type="project" value="UniProtKB-KW"/>
</dbReference>
<evidence type="ECO:0000256" key="4">
    <source>
        <dbReference type="ARBA" id="ARBA00022692"/>
    </source>
</evidence>
<keyword evidence="2 9" id="KW-0328">Glycosyltransferase</keyword>
<dbReference type="EMBL" id="FLUQ01000005">
    <property type="protein sequence ID" value="SBW09515.1"/>
    <property type="molecule type" value="Genomic_DNA"/>
</dbReference>
<gene>
    <name evidence="9" type="primary">pimF</name>
    <name evidence="9" type="ORF">KL86DPRO_50193</name>
</gene>
<sequence>MKLSIVTTLYRSRSYIAEFYARASAAARAHAGDDYEIVMVNDGSPDDSLNIAVRLAEEDPHVTVVDLSRNFGHHKAIMTGLAHSVGDHVFLLDVDLEEEPEWLAEFAAAMREKGCDVVFGVQKARKGGWFERWSGHCFYTVMDAITGLKMPANAVTARLMTRRYVDALLLHKEQELYIDGLFCSAGFEQAAYTVTKHSLSASTYTFRKKMALLVNSVTSFSNAPLVVISYIGFAISLFSFVYMLHLIIQRVIFSCITDGWTSIMASIWLMGGLIILFIGVVGVYVSKIFLETKQRPYTIIRRVYGQRRQ</sequence>
<evidence type="ECO:0000256" key="6">
    <source>
        <dbReference type="ARBA" id="ARBA00023136"/>
    </source>
</evidence>
<dbReference type="InterPro" id="IPR001173">
    <property type="entry name" value="Glyco_trans_2-like"/>
</dbReference>
<dbReference type="PANTHER" id="PTHR48090">
    <property type="entry name" value="UNDECAPRENYL-PHOSPHATE 4-DEOXY-4-FORMAMIDO-L-ARABINOSE TRANSFERASE-RELATED"/>
    <property type="match status" value="1"/>
</dbReference>
<feature type="transmembrane region" description="Helical" evidence="7">
    <location>
        <begin position="260"/>
        <end position="285"/>
    </location>
</feature>
<dbReference type="EC" id="2.4.-.-" evidence="9"/>
<dbReference type="CDD" id="cd04187">
    <property type="entry name" value="DPM1_like_bac"/>
    <property type="match status" value="1"/>
</dbReference>
<evidence type="ECO:0000256" key="5">
    <source>
        <dbReference type="ARBA" id="ARBA00022989"/>
    </source>
</evidence>
<proteinExistence type="predicted"/>
<evidence type="ECO:0000256" key="7">
    <source>
        <dbReference type="SAM" id="Phobius"/>
    </source>
</evidence>
<evidence type="ECO:0000313" key="9">
    <source>
        <dbReference type="EMBL" id="SBW09515.1"/>
    </source>
</evidence>
<evidence type="ECO:0000256" key="1">
    <source>
        <dbReference type="ARBA" id="ARBA00004141"/>
    </source>
</evidence>
<dbReference type="InterPro" id="IPR029044">
    <property type="entry name" value="Nucleotide-diphossugar_trans"/>
</dbReference>
<reference evidence="9" key="1">
    <citation type="submission" date="2016-04" db="EMBL/GenBank/DDBJ databases">
        <authorList>
            <person name="Evans L.H."/>
            <person name="Alamgir A."/>
            <person name="Owens N."/>
            <person name="Weber N.D."/>
            <person name="Virtaneva K."/>
            <person name="Barbian K."/>
            <person name="Babar A."/>
            <person name="Rosenke K."/>
        </authorList>
    </citation>
    <scope>NUCLEOTIDE SEQUENCE</scope>
    <source>
        <strain evidence="9">86</strain>
    </source>
</reference>
<dbReference type="InterPro" id="IPR050256">
    <property type="entry name" value="Glycosyltransferase_2"/>
</dbReference>
<keyword evidence="6 7" id="KW-0472">Membrane</keyword>
<evidence type="ECO:0000256" key="2">
    <source>
        <dbReference type="ARBA" id="ARBA00022676"/>
    </source>
</evidence>
<keyword evidence="3 9" id="KW-0808">Transferase</keyword>